<dbReference type="InterPro" id="IPR006015">
    <property type="entry name" value="Universal_stress_UspA"/>
</dbReference>
<dbReference type="Proteomes" id="UP000295129">
    <property type="component" value="Unassembled WGS sequence"/>
</dbReference>
<dbReference type="EMBL" id="SNVV01000009">
    <property type="protein sequence ID" value="TDN50398.1"/>
    <property type="molecule type" value="Genomic_DNA"/>
</dbReference>
<gene>
    <name evidence="5" type="ORF">C7389_10992</name>
</gene>
<evidence type="ECO:0000313" key="6">
    <source>
        <dbReference type="Proteomes" id="UP000295129"/>
    </source>
</evidence>
<organism evidence="5 6">
    <name type="scientific">Azoarcus indigens</name>
    <dbReference type="NCBI Taxonomy" id="29545"/>
    <lineage>
        <taxon>Bacteria</taxon>
        <taxon>Pseudomonadati</taxon>
        <taxon>Pseudomonadota</taxon>
        <taxon>Betaproteobacteria</taxon>
        <taxon>Rhodocyclales</taxon>
        <taxon>Zoogloeaceae</taxon>
        <taxon>Azoarcus</taxon>
    </lineage>
</organism>
<feature type="region of interest" description="Disordered" evidence="3">
    <location>
        <begin position="196"/>
        <end position="215"/>
    </location>
</feature>
<feature type="domain" description="UspA" evidence="4">
    <location>
        <begin position="221"/>
        <end position="355"/>
    </location>
</feature>
<dbReference type="Gene3D" id="3.40.50.1000">
    <property type="entry name" value="HAD superfamily/HAD-like"/>
    <property type="match status" value="1"/>
</dbReference>
<protein>
    <submittedName>
        <fullName evidence="5">P-type E1-E2 ATPase</fullName>
    </submittedName>
</protein>
<evidence type="ECO:0000256" key="3">
    <source>
        <dbReference type="SAM" id="MobiDB-lite"/>
    </source>
</evidence>
<dbReference type="SUPFAM" id="SSF56784">
    <property type="entry name" value="HAD-like"/>
    <property type="match status" value="1"/>
</dbReference>
<reference evidence="5 6" key="1">
    <citation type="submission" date="2019-03" db="EMBL/GenBank/DDBJ databases">
        <title>Genomic Encyclopedia of Type Strains, Phase IV (KMG-IV): sequencing the most valuable type-strain genomes for metagenomic binning, comparative biology and taxonomic classification.</title>
        <authorList>
            <person name="Goeker M."/>
        </authorList>
    </citation>
    <scope>NUCLEOTIDE SEQUENCE [LARGE SCALE GENOMIC DNA]</scope>
    <source>
        <strain evidence="5 6">DSM 12121</strain>
    </source>
</reference>
<dbReference type="Pfam" id="PF00702">
    <property type="entry name" value="Hydrolase"/>
    <property type="match status" value="1"/>
</dbReference>
<dbReference type="GO" id="GO:0000166">
    <property type="term" value="F:nucleotide binding"/>
    <property type="evidence" value="ECO:0007669"/>
    <property type="project" value="InterPro"/>
</dbReference>
<dbReference type="AlphaFoldDB" id="A0A4R6E0V3"/>
<feature type="domain" description="UspA" evidence="4">
    <location>
        <begin position="362"/>
        <end position="498"/>
    </location>
</feature>
<dbReference type="Gene3D" id="3.40.1110.10">
    <property type="entry name" value="Calcium-transporting ATPase, cytoplasmic domain N"/>
    <property type="match status" value="1"/>
</dbReference>
<evidence type="ECO:0000256" key="2">
    <source>
        <dbReference type="ARBA" id="ARBA00022842"/>
    </source>
</evidence>
<proteinExistence type="inferred from homology"/>
<dbReference type="GO" id="GO:0005886">
    <property type="term" value="C:plasma membrane"/>
    <property type="evidence" value="ECO:0007669"/>
    <property type="project" value="TreeGrafter"/>
</dbReference>
<dbReference type="GO" id="GO:0005388">
    <property type="term" value="F:P-type calcium transporter activity"/>
    <property type="evidence" value="ECO:0007669"/>
    <property type="project" value="TreeGrafter"/>
</dbReference>
<comment type="caution">
    <text evidence="5">The sequence shown here is derived from an EMBL/GenBank/DDBJ whole genome shotgun (WGS) entry which is preliminary data.</text>
</comment>
<feature type="compositionally biased region" description="Polar residues" evidence="3">
    <location>
        <begin position="198"/>
        <end position="215"/>
    </location>
</feature>
<accession>A0A4R6E0V3</accession>
<dbReference type="RefSeq" id="WP_246034729.1">
    <property type="nucleotide sequence ID" value="NZ_SNVV01000009.1"/>
</dbReference>
<dbReference type="SUPFAM" id="SSF52402">
    <property type="entry name" value="Adenine nucleotide alpha hydrolases-like"/>
    <property type="match status" value="2"/>
</dbReference>
<dbReference type="InterPro" id="IPR023214">
    <property type="entry name" value="HAD_sf"/>
</dbReference>
<dbReference type="PANTHER" id="PTHR24093:SF506">
    <property type="entry name" value="CATION-TRANSPORTING ATPASE PMA1"/>
    <property type="match status" value="1"/>
</dbReference>
<comment type="similarity">
    <text evidence="1">Belongs to the universal stress protein A family.</text>
</comment>
<dbReference type="Pfam" id="PF00582">
    <property type="entry name" value="Usp"/>
    <property type="match status" value="2"/>
</dbReference>
<dbReference type="Gene3D" id="3.40.50.620">
    <property type="entry name" value="HUPs"/>
    <property type="match status" value="2"/>
</dbReference>
<evidence type="ECO:0000313" key="5">
    <source>
        <dbReference type="EMBL" id="TDN50398.1"/>
    </source>
</evidence>
<dbReference type="InterPro" id="IPR006016">
    <property type="entry name" value="UspA"/>
</dbReference>
<name>A0A4R6E0V3_9RHOO</name>
<evidence type="ECO:0000256" key="1">
    <source>
        <dbReference type="ARBA" id="ARBA00008791"/>
    </source>
</evidence>
<evidence type="ECO:0000259" key="4">
    <source>
        <dbReference type="Pfam" id="PF00582"/>
    </source>
</evidence>
<sequence length="503" mass="54770">MATDTAAQRLRLVALALKRAPPQAAPPGMGDVTGGYTLLAPVGIIDAPREEAIQAVAGCHRAGIRVKMITGDHADTARSIGAQLAIGGGKPALTGAEVTVMDEAELRRVAMEVDVFARASPEHKLRLVQALQEDGQGVAMTGDGVNDAPALKGHLRLSQPQPAGMEQGHRRRHAGLLRCRTGEMDTAQKRLRRPPLSPLTTRTQENTMNPQQDRTTGLPTRLLLCTDLSARCDRALDRAALLARHWDAELIALNVLEPQQAPDLLLRPQEDENDTGREQAAYRQLKQDLGQGEVRLHIRIARGDALDAIHATTEQEGCGLIITGLARNETFGRFLLGSTVQRLARKTTPPLLVVRERPHASYRRIVVASDFSNSSRHALLTALRLFPDTPLTLYHAFQVPMSAIADRIDYRQMAREIEGSACAQFLDGCGLTTEDRARLDITIEHQPLETGLAHYARKQSADLVVLGTHGSSGLTALLLGSAAERLLEWLPCDTLIVREPKES</sequence>
<dbReference type="PRINTS" id="PR01438">
    <property type="entry name" value="UNVRSLSTRESS"/>
</dbReference>
<keyword evidence="2" id="KW-0460">Magnesium</keyword>
<dbReference type="InterPro" id="IPR036412">
    <property type="entry name" value="HAD-like_sf"/>
</dbReference>
<dbReference type="InterPro" id="IPR023299">
    <property type="entry name" value="ATPase_P-typ_cyto_dom_N"/>
</dbReference>
<dbReference type="PANTHER" id="PTHR24093">
    <property type="entry name" value="CATION TRANSPORTING ATPASE"/>
    <property type="match status" value="1"/>
</dbReference>
<dbReference type="CDD" id="cd00293">
    <property type="entry name" value="USP-like"/>
    <property type="match status" value="2"/>
</dbReference>
<keyword evidence="6" id="KW-1185">Reference proteome</keyword>
<dbReference type="InterPro" id="IPR014729">
    <property type="entry name" value="Rossmann-like_a/b/a_fold"/>
</dbReference>